<evidence type="ECO:0000313" key="3">
    <source>
        <dbReference type="Proteomes" id="UP000198975"/>
    </source>
</evidence>
<dbReference type="OrthoDB" id="6624337at2"/>
<name>A0A1C4E3I1_9ENTR</name>
<keyword evidence="1" id="KW-1133">Transmembrane helix</keyword>
<gene>
    <name evidence="2" type="ORF">GA0061071_11735</name>
</gene>
<keyword evidence="1" id="KW-0472">Membrane</keyword>
<dbReference type="EMBL" id="FMAY01000017">
    <property type="protein sequence ID" value="SCC38149.1"/>
    <property type="molecule type" value="Genomic_DNA"/>
</dbReference>
<keyword evidence="1" id="KW-0812">Transmembrane</keyword>
<keyword evidence="3" id="KW-1185">Reference proteome</keyword>
<dbReference type="Proteomes" id="UP000198975">
    <property type="component" value="Unassembled WGS sequence"/>
</dbReference>
<proteinExistence type="predicted"/>
<accession>A0A1C4E3I1</accession>
<feature type="transmembrane region" description="Helical" evidence="1">
    <location>
        <begin position="72"/>
        <end position="93"/>
    </location>
</feature>
<evidence type="ECO:0008006" key="4">
    <source>
        <dbReference type="Google" id="ProtNLM"/>
    </source>
</evidence>
<dbReference type="AlphaFoldDB" id="A0A1C4E3I1"/>
<feature type="transmembrane region" description="Helical" evidence="1">
    <location>
        <begin position="99"/>
        <end position="120"/>
    </location>
</feature>
<feature type="transmembrane region" description="Helical" evidence="1">
    <location>
        <begin position="20"/>
        <end position="51"/>
    </location>
</feature>
<organism evidence="2 3">
    <name type="scientific">Kosakonia oryzendophytica</name>
    <dbReference type="NCBI Taxonomy" id="1005665"/>
    <lineage>
        <taxon>Bacteria</taxon>
        <taxon>Pseudomonadati</taxon>
        <taxon>Pseudomonadota</taxon>
        <taxon>Gammaproteobacteria</taxon>
        <taxon>Enterobacterales</taxon>
        <taxon>Enterobacteriaceae</taxon>
        <taxon>Kosakonia</taxon>
    </lineage>
</organism>
<sequence length="136" mass="15389">MIRRIFLPSGKMCLMRGPYILIFLLLHIIFLLAFFSLVGIPVVPLLCILIYTWVKININAQRCRDSGGKARYIVISSILVYFASLVVAGLGYVGDDDCMLLGVRIYFAYDGLVFFFLMLAPTQIKKQTNSIDRISI</sequence>
<evidence type="ECO:0000313" key="2">
    <source>
        <dbReference type="EMBL" id="SCC38149.1"/>
    </source>
</evidence>
<evidence type="ECO:0000256" key="1">
    <source>
        <dbReference type="SAM" id="Phobius"/>
    </source>
</evidence>
<protein>
    <recommendedName>
        <fullName evidence="4">Inner membrane protein</fullName>
    </recommendedName>
</protein>
<reference evidence="3" key="1">
    <citation type="submission" date="2016-08" db="EMBL/GenBank/DDBJ databases">
        <authorList>
            <person name="Varghese N."/>
            <person name="Submissions Spin"/>
        </authorList>
    </citation>
    <scope>NUCLEOTIDE SEQUENCE [LARGE SCALE GENOMIC DNA]</scope>
    <source>
        <strain evidence="3">REICA_082</strain>
    </source>
</reference>